<comment type="caution">
    <text evidence="2">The sequence shown here is derived from an EMBL/GenBank/DDBJ whole genome shotgun (WGS) entry which is preliminary data.</text>
</comment>
<feature type="transmembrane region" description="Helical" evidence="1">
    <location>
        <begin position="36"/>
        <end position="53"/>
    </location>
</feature>
<evidence type="ECO:0000256" key="1">
    <source>
        <dbReference type="SAM" id="Phobius"/>
    </source>
</evidence>
<sequence length="111" mass="12496">MDIISAHAALYGSRLIYFALWVFITDSVEKRTFYHLPEYLFVLIGGYFGWVIGKKLWIKNDIIGAQPQQDIENAIPNIAVAGVSVNLPSMRYDNLQETSASEASMEAIQQI</sequence>
<reference evidence="2" key="1">
    <citation type="submission" date="2019-06" db="EMBL/GenBank/DDBJ databases">
        <authorList>
            <person name="Zheng W."/>
        </authorList>
    </citation>
    <scope>NUCLEOTIDE SEQUENCE</scope>
    <source>
        <strain evidence="2">QDHG01</strain>
    </source>
</reference>
<proteinExistence type="predicted"/>
<dbReference type="Proteomes" id="UP000785679">
    <property type="component" value="Unassembled WGS sequence"/>
</dbReference>
<evidence type="ECO:0000313" key="2">
    <source>
        <dbReference type="EMBL" id="TNV75948.1"/>
    </source>
</evidence>
<dbReference type="EMBL" id="RRYP01014495">
    <property type="protein sequence ID" value="TNV75948.1"/>
    <property type="molecule type" value="Genomic_DNA"/>
</dbReference>
<keyword evidence="3" id="KW-1185">Reference proteome</keyword>
<evidence type="ECO:0000313" key="3">
    <source>
        <dbReference type="Proteomes" id="UP000785679"/>
    </source>
</evidence>
<name>A0A8J8SZG5_HALGN</name>
<keyword evidence="1" id="KW-0812">Transmembrane</keyword>
<keyword evidence="1" id="KW-1133">Transmembrane helix</keyword>
<feature type="transmembrane region" description="Helical" evidence="1">
    <location>
        <begin position="7"/>
        <end position="24"/>
    </location>
</feature>
<gene>
    <name evidence="2" type="ORF">FGO68_gene8371</name>
</gene>
<keyword evidence="1" id="KW-0472">Membrane</keyword>
<accession>A0A8J8SZG5</accession>
<dbReference type="AlphaFoldDB" id="A0A8J8SZG5"/>
<protein>
    <submittedName>
        <fullName evidence="2">Uncharacterized protein</fullName>
    </submittedName>
</protein>
<organism evidence="2 3">
    <name type="scientific">Halteria grandinella</name>
    <dbReference type="NCBI Taxonomy" id="5974"/>
    <lineage>
        <taxon>Eukaryota</taxon>
        <taxon>Sar</taxon>
        <taxon>Alveolata</taxon>
        <taxon>Ciliophora</taxon>
        <taxon>Intramacronucleata</taxon>
        <taxon>Spirotrichea</taxon>
        <taxon>Stichotrichia</taxon>
        <taxon>Sporadotrichida</taxon>
        <taxon>Halteriidae</taxon>
        <taxon>Halteria</taxon>
    </lineage>
</organism>